<evidence type="ECO:0000313" key="5">
    <source>
        <dbReference type="EMBL" id="KYG01693.1"/>
    </source>
</evidence>
<dbReference type="Pfam" id="PF22244">
    <property type="entry name" value="GCE_fung"/>
    <property type="match status" value="1"/>
</dbReference>
<sequence>MEDEGTDCAVSSLPDAGALPAIAKLPDPFKKLDGSRISTKADWRCRRQEIKKQAEKYIYGTKPPKPESVTGTVSRTSITVNVSHQGKRTSFTASVELPSTGSGPYPAIVGLGGGFLGFPLNTSLVKGEGVAIINYDPYAVGSESGSRSAKRGAFYDIYGSNSTTGLLAAWSWGVSRILDVIEQSGGAILKADAVGVSGCSRFGKGAFTIGAFDQRIALTLPIESGSGGVPIWRGIPGEGAQSPSSAYGETYWLGDAFGSFTSRVTSLPLDTHEVVAMVAPRGLFIMDNPHIANLGPKSAHVAALAGAEVYKALGAQGNISYISAVSDGSHCAQRTEWNEPLRQNIRKFLTKTGSSSGVISAASKATGNLSEWRDWTTPTLP</sequence>
<gene>
    <name evidence="5" type="ORF">BE18_47440</name>
</gene>
<evidence type="ECO:0000256" key="3">
    <source>
        <dbReference type="ARBA" id="ARBA00022801"/>
    </source>
</evidence>
<dbReference type="AlphaFoldDB" id="A0A150TAH8"/>
<dbReference type="Gene3D" id="3.40.50.1820">
    <property type="entry name" value="alpha/beta hydrolase"/>
    <property type="match status" value="1"/>
</dbReference>
<dbReference type="GO" id="GO:0052689">
    <property type="term" value="F:carboxylic ester hydrolase activity"/>
    <property type="evidence" value="ECO:0007669"/>
    <property type="project" value="UniProtKB-KW"/>
</dbReference>
<dbReference type="Proteomes" id="UP000075515">
    <property type="component" value="Unassembled WGS sequence"/>
</dbReference>
<dbReference type="EMBL" id="JEMC01000826">
    <property type="protein sequence ID" value="KYG01693.1"/>
    <property type="molecule type" value="Genomic_DNA"/>
</dbReference>
<dbReference type="SUPFAM" id="SSF53474">
    <property type="entry name" value="alpha/beta-Hydrolases"/>
    <property type="match status" value="1"/>
</dbReference>
<comment type="caution">
    <text evidence="5">The sequence shown here is derived from an EMBL/GenBank/DDBJ whole genome shotgun (WGS) entry which is preliminary data.</text>
</comment>
<keyword evidence="2" id="KW-0732">Signal</keyword>
<evidence type="ECO:0000313" key="6">
    <source>
        <dbReference type="Proteomes" id="UP000075515"/>
    </source>
</evidence>
<accession>A0A150TAH8</accession>
<name>A0A150TAH8_SORCE</name>
<keyword evidence="3" id="KW-0378">Hydrolase</keyword>
<reference evidence="5 6" key="1">
    <citation type="submission" date="2014-02" db="EMBL/GenBank/DDBJ databases">
        <title>The small core and large imbalanced accessory genome model reveals a collaborative survival strategy of Sorangium cellulosum strains in nature.</title>
        <authorList>
            <person name="Han K."/>
            <person name="Peng R."/>
            <person name="Blom J."/>
            <person name="Li Y.-Z."/>
        </authorList>
    </citation>
    <scope>NUCLEOTIDE SEQUENCE [LARGE SCALE GENOMIC DNA]</scope>
    <source>
        <strain evidence="5 6">So0149</strain>
    </source>
</reference>
<proteinExistence type="predicted"/>
<evidence type="ECO:0000259" key="4">
    <source>
        <dbReference type="Pfam" id="PF22244"/>
    </source>
</evidence>
<evidence type="ECO:0000256" key="1">
    <source>
        <dbReference type="ARBA" id="ARBA00022487"/>
    </source>
</evidence>
<protein>
    <submittedName>
        <fullName evidence="5">Cellulose-binding protein</fullName>
    </submittedName>
</protein>
<evidence type="ECO:0000256" key="2">
    <source>
        <dbReference type="ARBA" id="ARBA00022729"/>
    </source>
</evidence>
<keyword evidence="1" id="KW-0719">Serine esterase</keyword>
<dbReference type="InterPro" id="IPR029058">
    <property type="entry name" value="AB_hydrolase_fold"/>
</dbReference>
<organism evidence="5 6">
    <name type="scientific">Sorangium cellulosum</name>
    <name type="common">Polyangium cellulosum</name>
    <dbReference type="NCBI Taxonomy" id="56"/>
    <lineage>
        <taxon>Bacteria</taxon>
        <taxon>Pseudomonadati</taxon>
        <taxon>Myxococcota</taxon>
        <taxon>Polyangia</taxon>
        <taxon>Polyangiales</taxon>
        <taxon>Polyangiaceae</taxon>
        <taxon>Sorangium</taxon>
    </lineage>
</organism>
<feature type="domain" description="4-O-methyl-glucuronoyl methylesterase-like" evidence="4">
    <location>
        <begin position="80"/>
        <end position="314"/>
    </location>
</feature>
<dbReference type="InterPro" id="IPR054579">
    <property type="entry name" value="GCE-like_dom"/>
</dbReference>